<dbReference type="CDD" id="cd00293">
    <property type="entry name" value="USP-like"/>
    <property type="match status" value="2"/>
</dbReference>
<dbReference type="Pfam" id="PF00582">
    <property type="entry name" value="Usp"/>
    <property type="match status" value="2"/>
</dbReference>
<dbReference type="RefSeq" id="WP_338006384.1">
    <property type="nucleotide sequence ID" value="NZ_JAOPKA010000032.1"/>
</dbReference>
<dbReference type="PANTHER" id="PTHR46268">
    <property type="entry name" value="STRESS RESPONSE PROTEIN NHAX"/>
    <property type="match status" value="1"/>
</dbReference>
<organism evidence="3 4">
    <name type="scientific">Natronoglomus mannanivorans</name>
    <dbReference type="NCBI Taxonomy" id="2979990"/>
    <lineage>
        <taxon>Archaea</taxon>
        <taxon>Methanobacteriati</taxon>
        <taxon>Methanobacteriota</taxon>
        <taxon>Stenosarchaea group</taxon>
        <taxon>Halobacteria</taxon>
        <taxon>Halobacteriales</taxon>
        <taxon>Natrialbaceae</taxon>
        <taxon>Natronoglomus</taxon>
    </lineage>
</organism>
<proteinExistence type="inferred from homology"/>
<evidence type="ECO:0000313" key="3">
    <source>
        <dbReference type="EMBL" id="MCU4744578.1"/>
    </source>
</evidence>
<accession>A0AAP3E477</accession>
<dbReference type="InterPro" id="IPR014729">
    <property type="entry name" value="Rossmann-like_a/b/a_fold"/>
</dbReference>
<dbReference type="Gene3D" id="3.40.50.620">
    <property type="entry name" value="HUPs"/>
    <property type="match status" value="2"/>
</dbReference>
<dbReference type="InterPro" id="IPR006015">
    <property type="entry name" value="Universal_stress_UspA"/>
</dbReference>
<comment type="similarity">
    <text evidence="1">Belongs to the universal stress protein A family.</text>
</comment>
<feature type="domain" description="UspA" evidence="2">
    <location>
        <begin position="1"/>
        <end position="134"/>
    </location>
</feature>
<dbReference type="PRINTS" id="PR01438">
    <property type="entry name" value="UNVRSLSTRESS"/>
</dbReference>
<name>A0AAP3E477_9EURY</name>
<dbReference type="EMBL" id="JAOPKA010000032">
    <property type="protein sequence ID" value="MCU4744578.1"/>
    <property type="molecule type" value="Genomic_DNA"/>
</dbReference>
<evidence type="ECO:0000256" key="1">
    <source>
        <dbReference type="ARBA" id="ARBA00008791"/>
    </source>
</evidence>
<comment type="caution">
    <text evidence="3">The sequence shown here is derived from an EMBL/GenBank/DDBJ whole genome shotgun (WGS) entry which is preliminary data.</text>
</comment>
<dbReference type="AlphaFoldDB" id="A0AAP3E477"/>
<dbReference type="InterPro" id="IPR006016">
    <property type="entry name" value="UspA"/>
</dbReference>
<dbReference type="Proteomes" id="UP001321018">
    <property type="component" value="Unassembled WGS sequence"/>
</dbReference>
<dbReference type="SUPFAM" id="SSF52402">
    <property type="entry name" value="Adenine nucleotide alpha hydrolases-like"/>
    <property type="match status" value="2"/>
</dbReference>
<evidence type="ECO:0000313" key="4">
    <source>
        <dbReference type="Proteomes" id="UP001321018"/>
    </source>
</evidence>
<feature type="domain" description="UspA" evidence="2">
    <location>
        <begin position="145"/>
        <end position="278"/>
    </location>
</feature>
<gene>
    <name evidence="3" type="ORF">OB960_24720</name>
</gene>
<reference evidence="3" key="1">
    <citation type="submission" date="2022-09" db="EMBL/GenBank/DDBJ databases">
        <title>Enrichment on poylsaccharides allowed isolation of novel metabolic and taxonomic groups of Haloarchaea.</title>
        <authorList>
            <person name="Sorokin D.Y."/>
            <person name="Elcheninov A.G."/>
            <person name="Khizhniak T.V."/>
            <person name="Kolganova T.V."/>
            <person name="Kublanov I.V."/>
        </authorList>
    </citation>
    <scope>NUCLEOTIDE SEQUENCE</scope>
    <source>
        <strain evidence="3">AArc-xg1-1</strain>
    </source>
</reference>
<evidence type="ECO:0000259" key="2">
    <source>
        <dbReference type="Pfam" id="PF00582"/>
    </source>
</evidence>
<protein>
    <submittedName>
        <fullName evidence="3">Universal stress protein</fullName>
    </submittedName>
</protein>
<sequence>MFDRFLVPFDGSGPATAALELAAQIAIGTDATVHLLYVRDPDESDDDEAVDATGRTGEEALSGALDRTSDTDVTVVSDVIQGEPREQILEYATANDIDVICMGSHGRQGLGRFVLGSVAEGVVRDAPVPVLVVRASDDVHEVYPFERILVPTDGSEHAELALDRGIELAVEYGASLHLLSVVDLSPYAFDASAVMVTDRLEANAKTALEKAAETAADEGLDVQTTVEFGAAHRAISSYAEDEGMDLLVMGTHGHSGLDRYLLGSVTERVLRTAPAPVLTERVPEDE</sequence>
<dbReference type="PANTHER" id="PTHR46268:SF6">
    <property type="entry name" value="UNIVERSAL STRESS PROTEIN UP12"/>
    <property type="match status" value="1"/>
</dbReference>